<protein>
    <recommendedName>
        <fullName evidence="3">Class I SAM-dependent methyltransferase</fullName>
    </recommendedName>
</protein>
<gene>
    <name evidence="1" type="ORF">MECH1_V1_0508</name>
</gene>
<keyword evidence="2" id="KW-1185">Reference proteome</keyword>
<organism evidence="1 2">
    <name type="scientific">Candidatus Methylocalor cossyra</name>
    <dbReference type="NCBI Taxonomy" id="3108543"/>
    <lineage>
        <taxon>Bacteria</taxon>
        <taxon>Pseudomonadati</taxon>
        <taxon>Pseudomonadota</taxon>
        <taxon>Gammaproteobacteria</taxon>
        <taxon>Methylococcales</taxon>
        <taxon>Methylococcaceae</taxon>
        <taxon>Candidatus Methylocalor</taxon>
    </lineage>
</organism>
<name>A0ABM9NFA7_9GAMM</name>
<dbReference type="Gene3D" id="3.40.50.150">
    <property type="entry name" value="Vaccinia Virus protein VP39"/>
    <property type="match status" value="1"/>
</dbReference>
<accession>A0ABM9NFA7</accession>
<evidence type="ECO:0008006" key="3">
    <source>
        <dbReference type="Google" id="ProtNLM"/>
    </source>
</evidence>
<reference evidence="1 2" key="1">
    <citation type="submission" date="2024-04" db="EMBL/GenBank/DDBJ databases">
        <authorList>
            <person name="Cremers G."/>
        </authorList>
    </citation>
    <scope>NUCLEOTIDE SEQUENCE [LARGE SCALE GENOMIC DNA]</scope>
    <source>
        <strain evidence="1">MeCH1-AG</strain>
    </source>
</reference>
<dbReference type="InterPro" id="IPR029063">
    <property type="entry name" value="SAM-dependent_MTases_sf"/>
</dbReference>
<evidence type="ECO:0000313" key="2">
    <source>
        <dbReference type="Proteomes" id="UP001497493"/>
    </source>
</evidence>
<dbReference type="SUPFAM" id="SSF53335">
    <property type="entry name" value="S-adenosyl-L-methionine-dependent methyltransferases"/>
    <property type="match status" value="1"/>
</dbReference>
<dbReference type="EMBL" id="OZ026884">
    <property type="protein sequence ID" value="CAL1239284.1"/>
    <property type="molecule type" value="Genomic_DNA"/>
</dbReference>
<sequence length="242" mass="28049">MVRKLKAMWSSYRKVPSDTRYLPFWFHSLLPGHFPLRDERPWVTFKAITWLKRYLKPDMQVFEYGSGGSTLFFARRVGRVVSVEHDEEYYRVVSKAIESKALRNCQYLLRRPKVLAREVGLGYSPRSCTSFMERWKALDFSGYVGAIDDFPDGSFDLVAVDGRSRVSCIARSLSKVKRGGWLLLDNSEREGYEPGWRLLANYRRYDFYGLVPSNLDPYQTSVWHLDDAPPARAILLDRAAAV</sequence>
<dbReference type="Proteomes" id="UP001497493">
    <property type="component" value="Chromosome"/>
</dbReference>
<evidence type="ECO:0000313" key="1">
    <source>
        <dbReference type="EMBL" id="CAL1239284.1"/>
    </source>
</evidence>
<proteinExistence type="predicted"/>